<dbReference type="Gene3D" id="3.20.20.80">
    <property type="entry name" value="Glycosidases"/>
    <property type="match status" value="1"/>
</dbReference>
<organism evidence="8 9">
    <name type="scientific">Stagnimonas aquatica</name>
    <dbReference type="NCBI Taxonomy" id="2689987"/>
    <lineage>
        <taxon>Bacteria</taxon>
        <taxon>Pseudomonadati</taxon>
        <taxon>Pseudomonadota</taxon>
        <taxon>Gammaproteobacteria</taxon>
        <taxon>Nevskiales</taxon>
        <taxon>Nevskiaceae</taxon>
        <taxon>Stagnimonas</taxon>
    </lineage>
</organism>
<dbReference type="GO" id="GO:0000272">
    <property type="term" value="P:polysaccharide catabolic process"/>
    <property type="evidence" value="ECO:0007669"/>
    <property type="project" value="InterPro"/>
</dbReference>
<gene>
    <name evidence="8" type="ORF">ED208_15070</name>
</gene>
<dbReference type="PANTHER" id="PTHR31308">
    <property type="match status" value="1"/>
</dbReference>
<keyword evidence="2 4" id="KW-0378">Hydrolase</keyword>
<dbReference type="GO" id="GO:1901136">
    <property type="term" value="P:carbohydrate derivative catabolic process"/>
    <property type="evidence" value="ECO:0007669"/>
    <property type="project" value="UniProtKB-ARBA"/>
</dbReference>
<evidence type="ECO:0000256" key="1">
    <source>
        <dbReference type="ARBA" id="ARBA00005641"/>
    </source>
</evidence>
<evidence type="ECO:0000256" key="3">
    <source>
        <dbReference type="ARBA" id="ARBA00023295"/>
    </source>
</evidence>
<dbReference type="EMBL" id="RJVO01000008">
    <property type="protein sequence ID" value="ROH86753.1"/>
    <property type="molecule type" value="Genomic_DNA"/>
</dbReference>
<feature type="domain" description="Glycoside hydrolase family 5" evidence="6">
    <location>
        <begin position="92"/>
        <end position="393"/>
    </location>
</feature>
<reference evidence="8 9" key="1">
    <citation type="submission" date="2018-10" db="EMBL/GenBank/DDBJ databases">
        <authorList>
            <person name="Chen W.-M."/>
        </authorList>
    </citation>
    <scope>NUCLEOTIDE SEQUENCE [LARGE SCALE GENOMIC DNA]</scope>
    <source>
        <strain evidence="8 9">THS-13</strain>
    </source>
</reference>
<evidence type="ECO:0000313" key="9">
    <source>
        <dbReference type="Proteomes" id="UP000282106"/>
    </source>
</evidence>
<protein>
    <submittedName>
        <fullName evidence="8">Endoglycoceramidase</fullName>
    </submittedName>
</protein>
<feature type="signal peptide" evidence="5">
    <location>
        <begin position="1"/>
        <end position="21"/>
    </location>
</feature>
<dbReference type="RefSeq" id="WP_123212742.1">
    <property type="nucleotide sequence ID" value="NZ_RJVO01000008.1"/>
</dbReference>
<dbReference type="GO" id="GO:0004553">
    <property type="term" value="F:hydrolase activity, hydrolyzing O-glycosyl compounds"/>
    <property type="evidence" value="ECO:0007669"/>
    <property type="project" value="InterPro"/>
</dbReference>
<name>A0A3N0V215_9GAMM</name>
<dbReference type="Proteomes" id="UP000282106">
    <property type="component" value="Unassembled WGS sequence"/>
</dbReference>
<dbReference type="InterPro" id="IPR017853">
    <property type="entry name" value="GH"/>
</dbReference>
<dbReference type="GO" id="GO:0016042">
    <property type="term" value="P:lipid catabolic process"/>
    <property type="evidence" value="ECO:0007669"/>
    <property type="project" value="UniProtKB-ARBA"/>
</dbReference>
<dbReference type="InterPro" id="IPR041036">
    <property type="entry name" value="GH5_C"/>
</dbReference>
<dbReference type="Gene3D" id="2.60.40.1180">
    <property type="entry name" value="Golgi alpha-mannosidase II"/>
    <property type="match status" value="1"/>
</dbReference>
<keyword evidence="5" id="KW-0732">Signal</keyword>
<dbReference type="InterPro" id="IPR001547">
    <property type="entry name" value="Glyco_hydro_5"/>
</dbReference>
<dbReference type="InParanoid" id="A0A3N0V215"/>
<evidence type="ECO:0000259" key="7">
    <source>
        <dbReference type="Pfam" id="PF18564"/>
    </source>
</evidence>
<keyword evidence="9" id="KW-1185">Reference proteome</keyword>
<comment type="similarity">
    <text evidence="1 4">Belongs to the glycosyl hydrolase 5 (cellulase A) family.</text>
</comment>
<dbReference type="AlphaFoldDB" id="A0A3N0V215"/>
<evidence type="ECO:0000313" key="8">
    <source>
        <dbReference type="EMBL" id="ROH86753.1"/>
    </source>
</evidence>
<evidence type="ECO:0000256" key="4">
    <source>
        <dbReference type="RuleBase" id="RU361153"/>
    </source>
</evidence>
<evidence type="ECO:0000259" key="6">
    <source>
        <dbReference type="Pfam" id="PF00150"/>
    </source>
</evidence>
<accession>A0A3N0V215</accession>
<comment type="caution">
    <text evidence="8">The sequence shown here is derived from an EMBL/GenBank/DDBJ whole genome shotgun (WGS) entry which is preliminary data.</text>
</comment>
<sequence>MTHVRRALWVLLPLLWLPACSRESSTPVLPSVPEQAACAAPVPAATPRLQRRGRWLVDQHDRVVLLHGVNAVWKLDPYVPPDSPEGFMAADAAWLAEHGFNSARIGTLWVGVSPDAPGQIKADYLAAWDRIVQLLAARKIWMLFDFHQDMLNHEYQGEGVPDWAVERVRGSFTSLLGAPVFGFPFNYFTPQLSQAYDNLWSEQGPVRDGFRDAWVAVADRWKNQPYSMGYNLFNEPWSGLEFASCLIPGLGCPTHDSQELQPFYEYALAGIRTVDANNMVWFESEPQGSSIGTPKGFGPVAGESQLGYSFHYYCPLGALAQAAQLGLLDAVIPATCDPFASSSITNAHDQATRMEAVALMTEFGASDDLDVLRQSVAAADTKLIGWQYWQYKNFADPTTTSQGSSAQSLFTDDTDLSTVKLDKLKILERAYPQATAGTPLELSFDPDTGAFLYRYRSAPASAPTEIHVPKLHYPNGYRIELSGARVVSDAGASSLRLQNLSCDGEVVLRLSPL</sequence>
<dbReference type="InterPro" id="IPR013780">
    <property type="entry name" value="Glyco_hydro_b"/>
</dbReference>
<dbReference type="Pfam" id="PF18564">
    <property type="entry name" value="Glyco_hydro_5_C"/>
    <property type="match status" value="1"/>
</dbReference>
<dbReference type="SUPFAM" id="SSF51445">
    <property type="entry name" value="(Trans)glycosidases"/>
    <property type="match status" value="1"/>
</dbReference>
<keyword evidence="3 4" id="KW-0326">Glycosidase</keyword>
<feature type="chain" id="PRO_5017930542" evidence="5">
    <location>
        <begin position="22"/>
        <end position="513"/>
    </location>
</feature>
<evidence type="ECO:0000256" key="2">
    <source>
        <dbReference type="ARBA" id="ARBA00022801"/>
    </source>
</evidence>
<dbReference type="InterPro" id="IPR052066">
    <property type="entry name" value="Glycosphingolipid_Hydrolases"/>
</dbReference>
<feature type="domain" description="Glycoside hydrolase family 5 C-terminal" evidence="7">
    <location>
        <begin position="429"/>
        <end position="501"/>
    </location>
</feature>
<proteinExistence type="inferred from homology"/>
<dbReference type="PANTHER" id="PTHR31308:SF3">
    <property type="entry name" value="ENDOGLYCOCERAMIDASE"/>
    <property type="match status" value="1"/>
</dbReference>
<dbReference type="Pfam" id="PF00150">
    <property type="entry name" value="Cellulase"/>
    <property type="match status" value="1"/>
</dbReference>
<evidence type="ECO:0000256" key="5">
    <source>
        <dbReference type="SAM" id="SignalP"/>
    </source>
</evidence>